<evidence type="ECO:0000256" key="9">
    <source>
        <dbReference type="ARBA" id="ARBA00050776"/>
    </source>
</evidence>
<dbReference type="InterPro" id="IPR016454">
    <property type="entry name" value="Cysteine_dSase"/>
</dbReference>
<keyword evidence="8" id="KW-0411">Iron-sulfur</keyword>
<protein>
    <recommendedName>
        <fullName evidence="3">cysteine desulfurase</fullName>
        <ecNumber evidence="3">2.8.1.7</ecNumber>
    </recommendedName>
</protein>
<comment type="caution">
    <text evidence="12">The sequence shown here is derived from an EMBL/GenBank/DDBJ whole genome shotgun (WGS) entry which is preliminary data.</text>
</comment>
<dbReference type="Gene3D" id="3.90.1150.10">
    <property type="entry name" value="Aspartate Aminotransferase, domain 1"/>
    <property type="match status" value="1"/>
</dbReference>
<feature type="domain" description="Aminotransferase class V" evidence="11">
    <location>
        <begin position="3"/>
        <end position="356"/>
    </location>
</feature>
<evidence type="ECO:0000313" key="13">
    <source>
        <dbReference type="Proteomes" id="UP000309128"/>
    </source>
</evidence>
<evidence type="ECO:0000256" key="6">
    <source>
        <dbReference type="ARBA" id="ARBA00022898"/>
    </source>
</evidence>
<dbReference type="InterPro" id="IPR015422">
    <property type="entry name" value="PyrdxlP-dep_Trfase_small"/>
</dbReference>
<evidence type="ECO:0000256" key="2">
    <source>
        <dbReference type="ARBA" id="ARBA00006490"/>
    </source>
</evidence>
<dbReference type="Gene3D" id="1.10.260.50">
    <property type="match status" value="1"/>
</dbReference>
<dbReference type="InterPro" id="IPR015421">
    <property type="entry name" value="PyrdxlP-dep_Trfase_major"/>
</dbReference>
<evidence type="ECO:0000256" key="1">
    <source>
        <dbReference type="ARBA" id="ARBA00001933"/>
    </source>
</evidence>
<evidence type="ECO:0000256" key="5">
    <source>
        <dbReference type="ARBA" id="ARBA00022723"/>
    </source>
</evidence>
<evidence type="ECO:0000256" key="7">
    <source>
        <dbReference type="ARBA" id="ARBA00023004"/>
    </source>
</evidence>
<keyword evidence="4 12" id="KW-0808">Transferase</keyword>
<sequence>MTVYLDFNATTPVDPRVADEIVHYLVDEYGNAGSRTHELGQRAQKAANRARRQVAEVVDAQDDEVIFTSGATEANNLALLGLAPEGDKISRRHIVSTAIEHKAVLEPLARLDKMGFDVQLVDPGPSGRVAADDILAAVRPDTLAVSVMAANNETGILQPIEEICQRLEGHDLWLHVDAAQTFGKELDPLRSHRIDLMSISAHKVFGPMGVGALVARSRDYRRPPLKPLMFGGGQERGLRPGTLPVPLVAGFGLAAELAGKEQAARHEACLRYRSAVLAGLAPLQPVIHGDEQFTLPHVVNLSLPGVDSEAVMLAWRGIVAVSNGSACTSNSYEPSHVLTAMGVPDNQVRGALRLSWSHMSPPADWAEAVDRVRALT</sequence>
<dbReference type="OrthoDB" id="9808002at2"/>
<evidence type="ECO:0000313" key="12">
    <source>
        <dbReference type="EMBL" id="TMR22627.1"/>
    </source>
</evidence>
<comment type="cofactor">
    <cofactor evidence="1 10">
        <name>pyridoxal 5'-phosphate</name>
        <dbReference type="ChEBI" id="CHEBI:597326"/>
    </cofactor>
</comment>
<dbReference type="PANTHER" id="PTHR11601:SF34">
    <property type="entry name" value="CYSTEINE DESULFURASE"/>
    <property type="match status" value="1"/>
</dbReference>
<dbReference type="GO" id="GO:0008483">
    <property type="term" value="F:transaminase activity"/>
    <property type="evidence" value="ECO:0007669"/>
    <property type="project" value="UniProtKB-KW"/>
</dbReference>
<keyword evidence="5" id="KW-0479">Metal-binding</keyword>
<dbReference type="EC" id="2.8.1.7" evidence="3"/>
<dbReference type="Proteomes" id="UP000309128">
    <property type="component" value="Unassembled WGS sequence"/>
</dbReference>
<dbReference type="GO" id="GO:0031071">
    <property type="term" value="F:cysteine desulfurase activity"/>
    <property type="evidence" value="ECO:0007669"/>
    <property type="project" value="UniProtKB-EC"/>
</dbReference>
<keyword evidence="7" id="KW-0408">Iron</keyword>
<dbReference type="AlphaFoldDB" id="A0A5S4FPE2"/>
<dbReference type="GO" id="GO:0051536">
    <property type="term" value="F:iron-sulfur cluster binding"/>
    <property type="evidence" value="ECO:0007669"/>
    <property type="project" value="UniProtKB-KW"/>
</dbReference>
<keyword evidence="6" id="KW-0663">Pyridoxal phosphate</keyword>
<dbReference type="SUPFAM" id="SSF53383">
    <property type="entry name" value="PLP-dependent transferases"/>
    <property type="match status" value="1"/>
</dbReference>
<dbReference type="InterPro" id="IPR000192">
    <property type="entry name" value="Aminotrans_V_dom"/>
</dbReference>
<evidence type="ECO:0000256" key="4">
    <source>
        <dbReference type="ARBA" id="ARBA00022679"/>
    </source>
</evidence>
<name>A0A5S4FPE2_9ACTN</name>
<keyword evidence="13" id="KW-1185">Reference proteome</keyword>
<dbReference type="InterPro" id="IPR015424">
    <property type="entry name" value="PyrdxlP-dep_Trfase"/>
</dbReference>
<dbReference type="Gene3D" id="3.40.640.10">
    <property type="entry name" value="Type I PLP-dependent aspartate aminotransferase-like (Major domain)"/>
    <property type="match status" value="1"/>
</dbReference>
<dbReference type="RefSeq" id="WP_138666002.1">
    <property type="nucleotide sequence ID" value="NZ_VCKY01000027.1"/>
</dbReference>
<comment type="catalytic activity">
    <reaction evidence="9">
        <text>(sulfur carrier)-H + L-cysteine = (sulfur carrier)-SH + L-alanine</text>
        <dbReference type="Rhea" id="RHEA:43892"/>
        <dbReference type="Rhea" id="RHEA-COMP:14737"/>
        <dbReference type="Rhea" id="RHEA-COMP:14739"/>
        <dbReference type="ChEBI" id="CHEBI:29917"/>
        <dbReference type="ChEBI" id="CHEBI:35235"/>
        <dbReference type="ChEBI" id="CHEBI:57972"/>
        <dbReference type="ChEBI" id="CHEBI:64428"/>
        <dbReference type="EC" id="2.8.1.7"/>
    </reaction>
</comment>
<organism evidence="12 13">
    <name type="scientific">Nonomuraea turkmeniaca</name>
    <dbReference type="NCBI Taxonomy" id="103838"/>
    <lineage>
        <taxon>Bacteria</taxon>
        <taxon>Bacillati</taxon>
        <taxon>Actinomycetota</taxon>
        <taxon>Actinomycetes</taxon>
        <taxon>Streptosporangiales</taxon>
        <taxon>Streptosporangiaceae</taxon>
        <taxon>Nonomuraea</taxon>
    </lineage>
</organism>
<proteinExistence type="inferred from homology"/>
<dbReference type="PIRSF" id="PIRSF005572">
    <property type="entry name" value="NifS"/>
    <property type="match status" value="1"/>
</dbReference>
<evidence type="ECO:0000256" key="8">
    <source>
        <dbReference type="ARBA" id="ARBA00023014"/>
    </source>
</evidence>
<dbReference type="PROSITE" id="PS00595">
    <property type="entry name" value="AA_TRANSFER_CLASS_5"/>
    <property type="match status" value="1"/>
</dbReference>
<evidence type="ECO:0000256" key="10">
    <source>
        <dbReference type="RuleBase" id="RU004504"/>
    </source>
</evidence>
<comment type="similarity">
    <text evidence="2">Belongs to the class-V pyridoxal-phosphate-dependent aminotransferase family. NifS/IscS subfamily.</text>
</comment>
<accession>A0A5S4FPE2</accession>
<dbReference type="EMBL" id="VCKY01000027">
    <property type="protein sequence ID" value="TMR22627.1"/>
    <property type="molecule type" value="Genomic_DNA"/>
</dbReference>
<gene>
    <name evidence="12" type="ORF">ETD86_10870</name>
</gene>
<reference evidence="12 13" key="1">
    <citation type="submission" date="2019-05" db="EMBL/GenBank/DDBJ databases">
        <title>Draft genome sequence of Nonomuraea turkmeniaca DSM 43926.</title>
        <authorList>
            <person name="Saricaoglu S."/>
            <person name="Isik K."/>
        </authorList>
    </citation>
    <scope>NUCLEOTIDE SEQUENCE [LARGE SCALE GENOMIC DNA]</scope>
    <source>
        <strain evidence="12 13">DSM 43926</strain>
    </source>
</reference>
<keyword evidence="12" id="KW-0032">Aminotransferase</keyword>
<dbReference type="GO" id="GO:0046872">
    <property type="term" value="F:metal ion binding"/>
    <property type="evidence" value="ECO:0007669"/>
    <property type="project" value="UniProtKB-KW"/>
</dbReference>
<evidence type="ECO:0000256" key="3">
    <source>
        <dbReference type="ARBA" id="ARBA00012239"/>
    </source>
</evidence>
<dbReference type="InterPro" id="IPR020578">
    <property type="entry name" value="Aminotrans_V_PyrdxlP_BS"/>
</dbReference>
<dbReference type="Pfam" id="PF00266">
    <property type="entry name" value="Aminotran_5"/>
    <property type="match status" value="1"/>
</dbReference>
<evidence type="ECO:0000259" key="11">
    <source>
        <dbReference type="Pfam" id="PF00266"/>
    </source>
</evidence>
<dbReference type="PANTHER" id="PTHR11601">
    <property type="entry name" value="CYSTEINE DESULFURYLASE FAMILY MEMBER"/>
    <property type="match status" value="1"/>
</dbReference>